<name>A0AAD7A9I5_9AGAR</name>
<evidence type="ECO:0000313" key="3">
    <source>
        <dbReference type="EMBL" id="KAJ7352613.1"/>
    </source>
</evidence>
<accession>A0AAD7A9I5</accession>
<evidence type="ECO:0000256" key="1">
    <source>
        <dbReference type="SAM" id="Phobius"/>
    </source>
</evidence>
<feature type="transmembrane region" description="Helical" evidence="1">
    <location>
        <begin position="36"/>
        <end position="55"/>
    </location>
</feature>
<dbReference type="Pfam" id="PF01370">
    <property type="entry name" value="Epimerase"/>
    <property type="match status" value="1"/>
</dbReference>
<gene>
    <name evidence="3" type="ORF">DFH08DRAFT_91397</name>
</gene>
<keyword evidence="4" id="KW-1185">Reference proteome</keyword>
<reference evidence="3" key="1">
    <citation type="submission" date="2023-03" db="EMBL/GenBank/DDBJ databases">
        <title>Massive genome expansion in bonnet fungi (Mycena s.s.) driven by repeated elements and novel gene families across ecological guilds.</title>
        <authorList>
            <consortium name="Lawrence Berkeley National Laboratory"/>
            <person name="Harder C.B."/>
            <person name="Miyauchi S."/>
            <person name="Viragh M."/>
            <person name="Kuo A."/>
            <person name="Thoen E."/>
            <person name="Andreopoulos B."/>
            <person name="Lu D."/>
            <person name="Skrede I."/>
            <person name="Drula E."/>
            <person name="Henrissat B."/>
            <person name="Morin E."/>
            <person name="Kohler A."/>
            <person name="Barry K."/>
            <person name="LaButti K."/>
            <person name="Morin E."/>
            <person name="Salamov A."/>
            <person name="Lipzen A."/>
            <person name="Mereny Z."/>
            <person name="Hegedus B."/>
            <person name="Baldrian P."/>
            <person name="Stursova M."/>
            <person name="Weitz H."/>
            <person name="Taylor A."/>
            <person name="Grigoriev I.V."/>
            <person name="Nagy L.G."/>
            <person name="Martin F."/>
            <person name="Kauserud H."/>
        </authorList>
    </citation>
    <scope>NUCLEOTIDE SEQUENCE</scope>
    <source>
        <strain evidence="3">CBHHK002</strain>
    </source>
</reference>
<dbReference type="InterPro" id="IPR001509">
    <property type="entry name" value="Epimerase_deHydtase"/>
</dbReference>
<feature type="domain" description="NAD-dependent epimerase/dehydratase" evidence="2">
    <location>
        <begin position="73"/>
        <end position="135"/>
    </location>
</feature>
<keyword evidence="1" id="KW-0472">Membrane</keyword>
<comment type="caution">
    <text evidence="3">The sequence shown here is derived from an EMBL/GenBank/DDBJ whole genome shotgun (WGS) entry which is preliminary data.</text>
</comment>
<dbReference type="Gene3D" id="3.40.50.720">
    <property type="entry name" value="NAD(P)-binding Rossmann-like Domain"/>
    <property type="match status" value="1"/>
</dbReference>
<evidence type="ECO:0000259" key="2">
    <source>
        <dbReference type="Pfam" id="PF01370"/>
    </source>
</evidence>
<keyword evidence="1" id="KW-1133">Transmembrane helix</keyword>
<evidence type="ECO:0000313" key="4">
    <source>
        <dbReference type="Proteomes" id="UP001218218"/>
    </source>
</evidence>
<dbReference type="InterPro" id="IPR036291">
    <property type="entry name" value="NAD(P)-bd_dom_sf"/>
</dbReference>
<dbReference type="SUPFAM" id="SSF51735">
    <property type="entry name" value="NAD(P)-binding Rossmann-fold domains"/>
    <property type="match status" value="1"/>
</dbReference>
<sequence length="149" mass="16210">MLEPSINVAWTGLNPRAIRLSIPRAAELSRMGPLRLRQLLLLLLLTVASSLFIYLKRTPPMDTSAGATALRKIVVTGSNGRVGKRVVLGALARGYHVVGVDHSALATADDRDLGSNFTFLQADLRDYNETLKAFGAAPSFRQLFAPRHS</sequence>
<keyword evidence="1" id="KW-0812">Transmembrane</keyword>
<dbReference type="AlphaFoldDB" id="A0AAD7A9I5"/>
<proteinExistence type="predicted"/>
<dbReference type="Proteomes" id="UP001218218">
    <property type="component" value="Unassembled WGS sequence"/>
</dbReference>
<dbReference type="EMBL" id="JARIHO010000012">
    <property type="protein sequence ID" value="KAJ7352613.1"/>
    <property type="molecule type" value="Genomic_DNA"/>
</dbReference>
<protein>
    <recommendedName>
        <fullName evidence="2">NAD-dependent epimerase/dehydratase domain-containing protein</fullName>
    </recommendedName>
</protein>
<organism evidence="3 4">
    <name type="scientific">Mycena albidolilacea</name>
    <dbReference type="NCBI Taxonomy" id="1033008"/>
    <lineage>
        <taxon>Eukaryota</taxon>
        <taxon>Fungi</taxon>
        <taxon>Dikarya</taxon>
        <taxon>Basidiomycota</taxon>
        <taxon>Agaricomycotina</taxon>
        <taxon>Agaricomycetes</taxon>
        <taxon>Agaricomycetidae</taxon>
        <taxon>Agaricales</taxon>
        <taxon>Marasmiineae</taxon>
        <taxon>Mycenaceae</taxon>
        <taxon>Mycena</taxon>
    </lineage>
</organism>